<keyword evidence="1" id="KW-0472">Membrane</keyword>
<dbReference type="OrthoDB" id="8545326at2"/>
<dbReference type="AlphaFoldDB" id="A0A1I7IWT4"/>
<accession>A0A1I7IWT4</accession>
<dbReference type="RefSeq" id="WP_074976026.1">
    <property type="nucleotide sequence ID" value="NZ_FPBZ01000029.1"/>
</dbReference>
<dbReference type="EMBL" id="FPBZ01000029">
    <property type="protein sequence ID" value="SFU77352.1"/>
    <property type="molecule type" value="Genomic_DNA"/>
</dbReference>
<evidence type="ECO:0000256" key="1">
    <source>
        <dbReference type="SAM" id="Phobius"/>
    </source>
</evidence>
<gene>
    <name evidence="2" type="ORF">SAMN05216417_12925</name>
</gene>
<evidence type="ECO:0000313" key="3">
    <source>
        <dbReference type="Proteomes" id="UP000182649"/>
    </source>
</evidence>
<dbReference type="Proteomes" id="UP000182649">
    <property type="component" value="Unassembled WGS sequence"/>
</dbReference>
<feature type="transmembrane region" description="Helical" evidence="1">
    <location>
        <begin position="23"/>
        <end position="41"/>
    </location>
</feature>
<keyword evidence="1" id="KW-0812">Transmembrane</keyword>
<name>A0A1I7IWT4_9PROT</name>
<proteinExistence type="predicted"/>
<sequence length="227" mass="25090">MDQVENNGTTPSKSGSMRLERKIMLGLVAALLIVAVGMYGWKVAAVNAVENRLSQVEAQQTEARAQIINQAKQLEDARIEEALRLFSIPFAWAIRRELMAGNVNQVDQYLGQLVQIRGFESAALFQPDGKVLVASDRKKLVETFSSLYPDVDLNTNEIKLEKAGNGTFRAIIPIFGLNKQLGMVVVEYVPSAYTLIRRNNQCMPGLVQRKAKSVSAPMTAYLSVGPY</sequence>
<keyword evidence="1" id="KW-1133">Transmembrane helix</keyword>
<evidence type="ECO:0000313" key="2">
    <source>
        <dbReference type="EMBL" id="SFU77352.1"/>
    </source>
</evidence>
<reference evidence="2 3" key="1">
    <citation type="submission" date="2016-10" db="EMBL/GenBank/DDBJ databases">
        <authorList>
            <person name="de Groot N.N."/>
        </authorList>
    </citation>
    <scope>NUCLEOTIDE SEQUENCE [LARGE SCALE GENOMIC DNA]</scope>
    <source>
        <strain evidence="2 3">Nl14</strain>
    </source>
</reference>
<protein>
    <submittedName>
        <fullName evidence="2">Uncharacterized protein</fullName>
    </submittedName>
</protein>
<organism evidence="2 3">
    <name type="scientific">Nitrosospira multiformis</name>
    <dbReference type="NCBI Taxonomy" id="1231"/>
    <lineage>
        <taxon>Bacteria</taxon>
        <taxon>Pseudomonadati</taxon>
        <taxon>Pseudomonadota</taxon>
        <taxon>Betaproteobacteria</taxon>
        <taxon>Nitrosomonadales</taxon>
        <taxon>Nitrosomonadaceae</taxon>
        <taxon>Nitrosospira</taxon>
    </lineage>
</organism>